<dbReference type="NCBIfam" id="TIGR01725">
    <property type="entry name" value="phge_HK97_gp10"/>
    <property type="match status" value="1"/>
</dbReference>
<evidence type="ECO:0008006" key="3">
    <source>
        <dbReference type="Google" id="ProtNLM"/>
    </source>
</evidence>
<proteinExistence type="predicted"/>
<dbReference type="EMBL" id="MWML01000036">
    <property type="protein sequence ID" value="TCG08376.1"/>
    <property type="molecule type" value="Genomic_DNA"/>
</dbReference>
<dbReference type="Pfam" id="PF04883">
    <property type="entry name" value="HK97-gp10_like"/>
    <property type="match status" value="1"/>
</dbReference>
<reference evidence="1 2" key="1">
    <citation type="submission" date="2017-02" db="EMBL/GenBank/DDBJ databases">
        <title>Paraburkholderia sophoroidis sp. nov. and Paraburkholderia steynii sp. nov. rhizobial symbionts of the fynbos legume Hypocalyptus sophoroides.</title>
        <authorList>
            <person name="Steenkamp E.T."/>
            <person name="Beukes C.W."/>
            <person name="Van Zyl E."/>
            <person name="Avontuur J."/>
            <person name="Chan W.Y."/>
            <person name="Hassen A."/>
            <person name="Palmer M."/>
            <person name="Mthombeni L."/>
            <person name="Phalane F."/>
            <person name="Sereme K."/>
            <person name="Venter S.N."/>
        </authorList>
    </citation>
    <scope>NUCLEOTIDE SEQUENCE [LARGE SCALE GENOMIC DNA]</scope>
    <source>
        <strain evidence="1 2">HC1.1ba</strain>
    </source>
</reference>
<evidence type="ECO:0000313" key="1">
    <source>
        <dbReference type="EMBL" id="TCG08376.1"/>
    </source>
</evidence>
<name>A0A4R0XD99_9BURK</name>
<gene>
    <name evidence="1" type="ORF">BZM27_12645</name>
</gene>
<dbReference type="Proteomes" id="UP000294200">
    <property type="component" value="Unassembled WGS sequence"/>
</dbReference>
<evidence type="ECO:0000313" key="2">
    <source>
        <dbReference type="Proteomes" id="UP000294200"/>
    </source>
</evidence>
<protein>
    <recommendedName>
        <fullName evidence="3">HK97 gp10 family phage protein</fullName>
    </recommendedName>
</protein>
<dbReference type="InterPro" id="IPR010064">
    <property type="entry name" value="HK97-gp10_tail"/>
</dbReference>
<sequence>MANMQCIKGFEQFSKALEQFPQNVARNVMRTALRQGAELLHETCKRMAPELEKEDKRSKGHAVPGRLKDSIYHKLITELSNEWMQTYYVGVRRGQKSEQVKVKGGKVLNLNAYYWTWVEFGHYYVPPRTSQQKEFYSEKRFNAAARMTGMAVWIPPRHFMRDAWTLSKDAVMDVTIRYMEERIPREAKKLGLNWKPS</sequence>
<accession>A0A4R0XD99</accession>
<comment type="caution">
    <text evidence="1">The sequence shown here is derived from an EMBL/GenBank/DDBJ whole genome shotgun (WGS) entry which is preliminary data.</text>
</comment>
<dbReference type="AlphaFoldDB" id="A0A4R0XD99"/>
<organism evidence="1 2">
    <name type="scientific">Paraburkholderia steynii</name>
    <dbReference type="NCBI Taxonomy" id="1245441"/>
    <lineage>
        <taxon>Bacteria</taxon>
        <taxon>Pseudomonadati</taxon>
        <taxon>Pseudomonadota</taxon>
        <taxon>Betaproteobacteria</taxon>
        <taxon>Burkholderiales</taxon>
        <taxon>Burkholderiaceae</taxon>
        <taxon>Paraburkholderia</taxon>
    </lineage>
</organism>
<keyword evidence="2" id="KW-1185">Reference proteome</keyword>